<evidence type="ECO:0000256" key="1">
    <source>
        <dbReference type="SAM" id="Phobius"/>
    </source>
</evidence>
<keyword evidence="1" id="KW-1133">Transmembrane helix</keyword>
<name>A0ABQ1P0Y4_9ENTE</name>
<accession>A0ABQ1P0Y4</accession>
<evidence type="ECO:0000313" key="3">
    <source>
        <dbReference type="Proteomes" id="UP000630615"/>
    </source>
</evidence>
<proteinExistence type="predicted"/>
<comment type="caution">
    <text evidence="2">The sequence shown here is derived from an EMBL/GenBank/DDBJ whole genome shotgun (WGS) entry which is preliminary data.</text>
</comment>
<keyword evidence="3" id="KW-1185">Reference proteome</keyword>
<reference evidence="3" key="1">
    <citation type="journal article" date="2019" name="Int. J. Syst. Evol. Microbiol.">
        <title>The Global Catalogue of Microorganisms (GCM) 10K type strain sequencing project: providing services to taxonomists for standard genome sequencing and annotation.</title>
        <authorList>
            <consortium name="The Broad Institute Genomics Platform"/>
            <consortium name="The Broad Institute Genome Sequencing Center for Infectious Disease"/>
            <person name="Wu L."/>
            <person name="Ma J."/>
        </authorList>
    </citation>
    <scope>NUCLEOTIDE SEQUENCE [LARGE SCALE GENOMIC DNA]</scope>
    <source>
        <strain evidence="3">CGMCC 1.15942</strain>
    </source>
</reference>
<dbReference type="RefSeq" id="WP_088271192.1">
    <property type="nucleotide sequence ID" value="NZ_BMKI01000003.1"/>
</dbReference>
<dbReference type="Proteomes" id="UP000630615">
    <property type="component" value="Unassembled WGS sequence"/>
</dbReference>
<evidence type="ECO:0000313" key="2">
    <source>
        <dbReference type="EMBL" id="GGC88617.1"/>
    </source>
</evidence>
<sequence>MKNQHRGRQKLLIGLVLMFSLLIAFKPVEARGESALPSGMVVGDEQGIKVNSDGKYLIDIRDVEPGKKWSTKITIINVEKDIPYQLTMTSSKPTLIEGNLDLSKAIQMSLFLDGKEVYQGPLSGVSKARNLQDKANPLNLGIYKGGDTHLLEAKFELDGKAYTNRDFFKKNVVENIWNFKAVKTELPDTKGPDPDKPKNIIEAVKDRLSFPKTGEQWREALLFMCIGLFLILIVLLILKHKKNEQGKKNKKWIS</sequence>
<protein>
    <recommendedName>
        <fullName evidence="4">Gram-positive cocci surface proteins LPxTG domain-containing protein</fullName>
    </recommendedName>
</protein>
<dbReference type="EMBL" id="BMKI01000003">
    <property type="protein sequence ID" value="GGC88617.1"/>
    <property type="molecule type" value="Genomic_DNA"/>
</dbReference>
<keyword evidence="1" id="KW-0812">Transmembrane</keyword>
<feature type="transmembrane region" description="Helical" evidence="1">
    <location>
        <begin position="220"/>
        <end position="238"/>
    </location>
</feature>
<keyword evidence="1" id="KW-0472">Membrane</keyword>
<evidence type="ECO:0008006" key="4">
    <source>
        <dbReference type="Google" id="ProtNLM"/>
    </source>
</evidence>
<organism evidence="2 3">
    <name type="scientific">Enterococcus wangshanyuanii</name>
    <dbReference type="NCBI Taxonomy" id="2005703"/>
    <lineage>
        <taxon>Bacteria</taxon>
        <taxon>Bacillati</taxon>
        <taxon>Bacillota</taxon>
        <taxon>Bacilli</taxon>
        <taxon>Lactobacillales</taxon>
        <taxon>Enterococcaceae</taxon>
        <taxon>Enterococcus</taxon>
    </lineage>
</organism>
<gene>
    <name evidence="2" type="ORF">GCM10011573_17790</name>
</gene>